<evidence type="ECO:0000313" key="2">
    <source>
        <dbReference type="EMBL" id="ETJ26035.1"/>
    </source>
</evidence>
<proteinExistence type="predicted"/>
<evidence type="ECO:0000256" key="1">
    <source>
        <dbReference type="SAM" id="MobiDB-lite"/>
    </source>
</evidence>
<dbReference type="EMBL" id="AZMM01017554">
    <property type="protein sequence ID" value="ETJ26035.1"/>
    <property type="molecule type" value="Genomic_DNA"/>
</dbReference>
<gene>
    <name evidence="2" type="ORF">Q604_UNBC17554G0001</name>
</gene>
<organism evidence="2">
    <name type="scientific">human gut metagenome</name>
    <dbReference type="NCBI Taxonomy" id="408170"/>
    <lineage>
        <taxon>unclassified sequences</taxon>
        <taxon>metagenomes</taxon>
        <taxon>organismal metagenomes</taxon>
    </lineage>
</organism>
<protein>
    <submittedName>
        <fullName evidence="2">Glycosyl transferase group 1</fullName>
    </submittedName>
</protein>
<dbReference type="AlphaFoldDB" id="W1X976"/>
<sequence>MDRFIKQAHRVNVYKNVYLDVISLRDDMLRPDLPRVRKILPPVFLPSSELNGEQGNLATQGNVNLQDQK</sequence>
<feature type="region of interest" description="Disordered" evidence="1">
    <location>
        <begin position="50"/>
        <end position="69"/>
    </location>
</feature>
<dbReference type="GO" id="GO:0016740">
    <property type="term" value="F:transferase activity"/>
    <property type="evidence" value="ECO:0007669"/>
    <property type="project" value="UniProtKB-KW"/>
</dbReference>
<name>W1X976_9ZZZZ</name>
<comment type="caution">
    <text evidence="2">The sequence shown here is derived from an EMBL/GenBank/DDBJ whole genome shotgun (WGS) entry which is preliminary data.</text>
</comment>
<keyword evidence="2" id="KW-0808">Transferase</keyword>
<reference evidence="2" key="1">
    <citation type="submission" date="2013-12" db="EMBL/GenBank/DDBJ databases">
        <title>A Varibaculum cambriense genome reconstructed from a premature infant gut community with otherwise low bacterial novelty that shifts toward anaerobic metabolism during the third week of life.</title>
        <authorList>
            <person name="Brown C.T."/>
            <person name="Sharon I."/>
            <person name="Thomas B.C."/>
            <person name="Castelle C.J."/>
            <person name="Morowitz M.J."/>
            <person name="Banfield J.F."/>
        </authorList>
    </citation>
    <scope>NUCLEOTIDE SEQUENCE</scope>
</reference>
<accession>W1X976</accession>
<feature type="non-terminal residue" evidence="2">
    <location>
        <position position="69"/>
    </location>
</feature>